<sequence length="87" mass="10029">MRNNAPINQIYRNLLMDIILSIAKISVPLLRNGEVSRPDWQTWKVDTWEVGGPGHREPPGNRTTDLRVARRMRYLPGNPPYIPPIDI</sequence>
<proteinExistence type="predicted"/>
<name>A0A164XTE9_9CRUS</name>
<evidence type="ECO:0000313" key="1">
    <source>
        <dbReference type="EMBL" id="KZS14550.1"/>
    </source>
</evidence>
<reference evidence="1 2" key="1">
    <citation type="submission" date="2016-03" db="EMBL/GenBank/DDBJ databases">
        <title>EvidentialGene: Evidence-directed Construction of Genes on Genomes.</title>
        <authorList>
            <person name="Gilbert D.G."/>
            <person name="Choi J.-H."/>
            <person name="Mockaitis K."/>
            <person name="Colbourne J."/>
            <person name="Pfrender M."/>
        </authorList>
    </citation>
    <scope>NUCLEOTIDE SEQUENCE [LARGE SCALE GENOMIC DNA]</scope>
    <source>
        <strain evidence="1 2">Xinb3</strain>
        <tissue evidence="1">Complete organism</tissue>
    </source>
</reference>
<dbReference type="AlphaFoldDB" id="A0A164XTE9"/>
<dbReference type="EMBL" id="LRGB01000944">
    <property type="protein sequence ID" value="KZS14550.1"/>
    <property type="molecule type" value="Genomic_DNA"/>
</dbReference>
<accession>A0A164XTE9</accession>
<dbReference type="Proteomes" id="UP000076858">
    <property type="component" value="Unassembled WGS sequence"/>
</dbReference>
<keyword evidence="2" id="KW-1185">Reference proteome</keyword>
<gene>
    <name evidence="1" type="ORF">APZ42_019890</name>
</gene>
<evidence type="ECO:0000313" key="2">
    <source>
        <dbReference type="Proteomes" id="UP000076858"/>
    </source>
</evidence>
<organism evidence="1 2">
    <name type="scientific">Daphnia magna</name>
    <dbReference type="NCBI Taxonomy" id="35525"/>
    <lineage>
        <taxon>Eukaryota</taxon>
        <taxon>Metazoa</taxon>
        <taxon>Ecdysozoa</taxon>
        <taxon>Arthropoda</taxon>
        <taxon>Crustacea</taxon>
        <taxon>Branchiopoda</taxon>
        <taxon>Diplostraca</taxon>
        <taxon>Cladocera</taxon>
        <taxon>Anomopoda</taxon>
        <taxon>Daphniidae</taxon>
        <taxon>Daphnia</taxon>
    </lineage>
</organism>
<protein>
    <submittedName>
        <fullName evidence="1">Uncharacterized protein</fullName>
    </submittedName>
</protein>
<comment type="caution">
    <text evidence="1">The sequence shown here is derived from an EMBL/GenBank/DDBJ whole genome shotgun (WGS) entry which is preliminary data.</text>
</comment>